<dbReference type="PROSITE" id="PS50851">
    <property type="entry name" value="CHEW"/>
    <property type="match status" value="1"/>
</dbReference>
<dbReference type="Pfam" id="PF01584">
    <property type="entry name" value="CheW"/>
    <property type="match status" value="1"/>
</dbReference>
<gene>
    <name evidence="2" type="ORF">QH73_0001165</name>
</gene>
<dbReference type="InterPro" id="IPR002545">
    <property type="entry name" value="CheW-lke_dom"/>
</dbReference>
<keyword evidence="3" id="KW-1185">Reference proteome</keyword>
<protein>
    <submittedName>
        <fullName evidence="2">Chemotaxis protein CheW</fullName>
    </submittedName>
</protein>
<dbReference type="SUPFAM" id="SSF50341">
    <property type="entry name" value="CheW-like"/>
    <property type="match status" value="1"/>
</dbReference>
<name>A0A9X5I389_9CYAN</name>
<sequence>MASALVRSKIQGTGQIAQEAATSIKIVMFQMGEFNLALHINSIVKVLPQTVVYGSGQHGVGLIHLSDREVTVVDLQRRLFQSSGNLDPAKRGYLMLVQDRQRELYAIPVAQVPTLMDVPLSCVRVLPESYRNADIFGFATHVAVIPATEPPLTIFMLDVDQLLLVRNVEIV</sequence>
<dbReference type="AlphaFoldDB" id="A0A9X5I389"/>
<dbReference type="InterPro" id="IPR036061">
    <property type="entry name" value="CheW-like_dom_sf"/>
</dbReference>
<feature type="domain" description="CheW-like" evidence="1">
    <location>
        <begin position="23"/>
        <end position="168"/>
    </location>
</feature>
<evidence type="ECO:0000313" key="3">
    <source>
        <dbReference type="Proteomes" id="UP000031532"/>
    </source>
</evidence>
<dbReference type="OrthoDB" id="572144at2"/>
<evidence type="ECO:0000313" key="2">
    <source>
        <dbReference type="EMBL" id="NHC33287.1"/>
    </source>
</evidence>
<dbReference type="SMART" id="SM00260">
    <property type="entry name" value="CheW"/>
    <property type="match status" value="1"/>
</dbReference>
<proteinExistence type="predicted"/>
<dbReference type="RefSeq" id="WP_039714907.1">
    <property type="nucleotide sequence ID" value="NZ_JTJC03000001.1"/>
</dbReference>
<accession>A0A9X5I389</accession>
<organism evidence="2 3">
    <name type="scientific">Scytonema millei VB511283</name>
    <dbReference type="NCBI Taxonomy" id="1245923"/>
    <lineage>
        <taxon>Bacteria</taxon>
        <taxon>Bacillati</taxon>
        <taxon>Cyanobacteriota</taxon>
        <taxon>Cyanophyceae</taxon>
        <taxon>Nostocales</taxon>
        <taxon>Scytonemataceae</taxon>
        <taxon>Scytonema</taxon>
    </lineage>
</organism>
<reference evidence="2 3" key="1">
    <citation type="journal article" date="2015" name="Genome Announc.">
        <title>Draft Genome Sequence of the Terrestrial Cyanobacterium Scytonema millei VB511283, Isolated from Eastern India.</title>
        <authorList>
            <person name="Sen D."/>
            <person name="Chandrababunaidu M.M."/>
            <person name="Singh D."/>
            <person name="Sanghi N."/>
            <person name="Ghorai A."/>
            <person name="Mishra G.P."/>
            <person name="Madduluri M."/>
            <person name="Adhikary S.P."/>
            <person name="Tripathy S."/>
        </authorList>
    </citation>
    <scope>NUCLEOTIDE SEQUENCE [LARGE SCALE GENOMIC DNA]</scope>
    <source>
        <strain evidence="2 3">VB511283</strain>
    </source>
</reference>
<evidence type="ECO:0000259" key="1">
    <source>
        <dbReference type="PROSITE" id="PS50851"/>
    </source>
</evidence>
<dbReference type="GO" id="GO:0007165">
    <property type="term" value="P:signal transduction"/>
    <property type="evidence" value="ECO:0007669"/>
    <property type="project" value="InterPro"/>
</dbReference>
<dbReference type="Proteomes" id="UP000031532">
    <property type="component" value="Unassembled WGS sequence"/>
</dbReference>
<dbReference type="GO" id="GO:0006935">
    <property type="term" value="P:chemotaxis"/>
    <property type="evidence" value="ECO:0007669"/>
    <property type="project" value="InterPro"/>
</dbReference>
<comment type="caution">
    <text evidence="2">The sequence shown here is derived from an EMBL/GenBank/DDBJ whole genome shotgun (WGS) entry which is preliminary data.</text>
</comment>
<dbReference type="EMBL" id="JTJC03000001">
    <property type="protein sequence ID" value="NHC33287.1"/>
    <property type="molecule type" value="Genomic_DNA"/>
</dbReference>